<feature type="non-terminal residue" evidence="1">
    <location>
        <position position="1"/>
    </location>
</feature>
<organism evidence="1 3">
    <name type="scientific">Polarella glacialis</name>
    <name type="common">Dinoflagellate</name>
    <dbReference type="NCBI Taxonomy" id="89957"/>
    <lineage>
        <taxon>Eukaryota</taxon>
        <taxon>Sar</taxon>
        <taxon>Alveolata</taxon>
        <taxon>Dinophyceae</taxon>
        <taxon>Suessiales</taxon>
        <taxon>Suessiaceae</taxon>
        <taxon>Polarella</taxon>
    </lineage>
</organism>
<dbReference type="AlphaFoldDB" id="A0A813FY35"/>
<proteinExistence type="predicted"/>
<dbReference type="Proteomes" id="UP000654075">
    <property type="component" value="Unassembled WGS sequence"/>
</dbReference>
<dbReference type="Proteomes" id="UP000626109">
    <property type="component" value="Unassembled WGS sequence"/>
</dbReference>
<dbReference type="EMBL" id="CAJNNV010026168">
    <property type="protein sequence ID" value="CAE8617469.1"/>
    <property type="molecule type" value="Genomic_DNA"/>
</dbReference>
<sequence>AQSAASMKLLPLGIEESSAWEDGLWVEKPGYPPMDCTWIHPPLRGLILPEFCFE</sequence>
<evidence type="ECO:0000313" key="1">
    <source>
        <dbReference type="EMBL" id="CAE8617469.1"/>
    </source>
</evidence>
<reference evidence="1" key="1">
    <citation type="submission" date="2021-02" db="EMBL/GenBank/DDBJ databases">
        <authorList>
            <person name="Dougan E. K."/>
            <person name="Rhodes N."/>
            <person name="Thang M."/>
            <person name="Chan C."/>
        </authorList>
    </citation>
    <scope>NUCLEOTIDE SEQUENCE</scope>
</reference>
<evidence type="ECO:0000313" key="3">
    <source>
        <dbReference type="Proteomes" id="UP000654075"/>
    </source>
</evidence>
<name>A0A813FY35_POLGL</name>
<comment type="caution">
    <text evidence="1">The sequence shown here is derived from an EMBL/GenBank/DDBJ whole genome shotgun (WGS) entry which is preliminary data.</text>
</comment>
<keyword evidence="3" id="KW-1185">Reference proteome</keyword>
<accession>A0A813FY35</accession>
<evidence type="ECO:0000313" key="2">
    <source>
        <dbReference type="EMBL" id="CAE8651693.1"/>
    </source>
</evidence>
<gene>
    <name evidence="1" type="ORF">PGLA1383_LOCUS35131</name>
    <name evidence="2" type="ORF">PGLA2088_LOCUS9181</name>
</gene>
<feature type="non-terminal residue" evidence="1">
    <location>
        <position position="54"/>
    </location>
</feature>
<protein>
    <submittedName>
        <fullName evidence="1">Uncharacterized protein</fullName>
    </submittedName>
</protein>
<dbReference type="EMBL" id="CAJNNW010010073">
    <property type="protein sequence ID" value="CAE8651693.1"/>
    <property type="molecule type" value="Genomic_DNA"/>
</dbReference>